<keyword evidence="7" id="KW-0812">Transmembrane</keyword>
<dbReference type="InterPro" id="IPR036179">
    <property type="entry name" value="Ig-like_dom_sf"/>
</dbReference>
<gene>
    <name evidence="9" type="ORF">PACLA_8A025306</name>
</gene>
<dbReference type="Proteomes" id="UP001152795">
    <property type="component" value="Unassembled WGS sequence"/>
</dbReference>
<evidence type="ECO:0000313" key="9">
    <source>
        <dbReference type="EMBL" id="CAB3986177.1"/>
    </source>
</evidence>
<dbReference type="PANTHER" id="PTHR11640:SF158">
    <property type="entry name" value="V-SET AND IMMUNOGLOBULIN DOMAIN-CONTAINING PROTEIN 10-LIKE 2"/>
    <property type="match status" value="1"/>
</dbReference>
<evidence type="ECO:0000256" key="6">
    <source>
        <dbReference type="SAM" id="MobiDB-lite"/>
    </source>
</evidence>
<evidence type="ECO:0000256" key="2">
    <source>
        <dbReference type="ARBA" id="ARBA00023136"/>
    </source>
</evidence>
<dbReference type="Gene3D" id="2.60.40.10">
    <property type="entry name" value="Immunoglobulins"/>
    <property type="match status" value="1"/>
</dbReference>
<sequence>MVKMSWFVFIYGLLFSLNFISYECEGRIILPPDGTNRLTILPGESDSIIWNFDDDISAVASRSWSFTSSDGLRKGILGAISWNSQPVMQKKILPRISITNPATLALNNVNQSYDGTYTFSLASTDTDKSDVRVFIANAPNVTFSCSSAVTVNEGDNFTCVCRGEGGNPPADVTWYKDGTQIGGTGKEKKTLTLSDVSRTNRGTYECEARSHTDDRFADKKSIEVEVNYPPERTRLNYDPKSLTITCDGGKARPPARFEIFFNETKLVMNETKLAMNETKLAMNETKLAMNETKLLAMNETKLAMRGKTYTIPERNSIYSGNYRCDAINKLGRRSSSSEYILPGVPPTTRPPTTSTTQGNQTVKPKDTSIAENECGNYFASGFLNVKGEATGSKVDFESCGTVVTLVSGFILGILFSYIVRCSYRRWFRNGTTERNLEPKITETDTTYQELDLSKMNKEDNYQSLRVNAASYNAGNQAGNDDNSTYTELTDKTRDVEDVYQSLT</sequence>
<dbReference type="GO" id="GO:0050839">
    <property type="term" value="F:cell adhesion molecule binding"/>
    <property type="evidence" value="ECO:0007669"/>
    <property type="project" value="TreeGrafter"/>
</dbReference>
<dbReference type="PROSITE" id="PS50835">
    <property type="entry name" value="IG_LIKE"/>
    <property type="match status" value="1"/>
</dbReference>
<evidence type="ECO:0000256" key="1">
    <source>
        <dbReference type="ARBA" id="ARBA00004479"/>
    </source>
</evidence>
<feature type="transmembrane region" description="Helical" evidence="7">
    <location>
        <begin position="400"/>
        <end position="419"/>
    </location>
</feature>
<dbReference type="PANTHER" id="PTHR11640">
    <property type="entry name" value="NEPHRIN"/>
    <property type="match status" value="1"/>
</dbReference>
<dbReference type="CDD" id="cd00096">
    <property type="entry name" value="Ig"/>
    <property type="match status" value="1"/>
</dbReference>
<evidence type="ECO:0000256" key="7">
    <source>
        <dbReference type="SAM" id="Phobius"/>
    </source>
</evidence>
<dbReference type="InterPro" id="IPR003599">
    <property type="entry name" value="Ig_sub"/>
</dbReference>
<dbReference type="GO" id="GO:0005911">
    <property type="term" value="C:cell-cell junction"/>
    <property type="evidence" value="ECO:0007669"/>
    <property type="project" value="TreeGrafter"/>
</dbReference>
<dbReference type="InterPro" id="IPR003598">
    <property type="entry name" value="Ig_sub2"/>
</dbReference>
<protein>
    <submittedName>
        <fullName evidence="9">Opioid-binding cell adhesion molecule isoform X4</fullName>
    </submittedName>
</protein>
<dbReference type="InterPro" id="IPR013783">
    <property type="entry name" value="Ig-like_fold"/>
</dbReference>
<dbReference type="GO" id="GO:0005886">
    <property type="term" value="C:plasma membrane"/>
    <property type="evidence" value="ECO:0007669"/>
    <property type="project" value="TreeGrafter"/>
</dbReference>
<keyword evidence="7" id="KW-1133">Transmembrane helix</keyword>
<evidence type="ECO:0000256" key="5">
    <source>
        <dbReference type="ARBA" id="ARBA00023319"/>
    </source>
</evidence>
<dbReference type="InterPro" id="IPR007110">
    <property type="entry name" value="Ig-like_dom"/>
</dbReference>
<dbReference type="SMART" id="SM00409">
    <property type="entry name" value="IG"/>
    <property type="match status" value="1"/>
</dbReference>
<keyword evidence="3" id="KW-1015">Disulfide bond</keyword>
<evidence type="ECO:0000256" key="3">
    <source>
        <dbReference type="ARBA" id="ARBA00023157"/>
    </source>
</evidence>
<dbReference type="AlphaFoldDB" id="A0A6S7GEC6"/>
<dbReference type="InterPro" id="IPR051275">
    <property type="entry name" value="Cell_adhesion_signaling"/>
</dbReference>
<dbReference type="GO" id="GO:0098609">
    <property type="term" value="P:cell-cell adhesion"/>
    <property type="evidence" value="ECO:0007669"/>
    <property type="project" value="TreeGrafter"/>
</dbReference>
<name>A0A6S7GEC6_PARCT</name>
<reference evidence="9" key="1">
    <citation type="submission" date="2020-04" db="EMBL/GenBank/DDBJ databases">
        <authorList>
            <person name="Alioto T."/>
            <person name="Alioto T."/>
            <person name="Gomez Garrido J."/>
        </authorList>
    </citation>
    <scope>NUCLEOTIDE SEQUENCE</scope>
    <source>
        <strain evidence="9">A484AB</strain>
    </source>
</reference>
<keyword evidence="10" id="KW-1185">Reference proteome</keyword>
<feature type="region of interest" description="Disordered" evidence="6">
    <location>
        <begin position="338"/>
        <end position="365"/>
    </location>
</feature>
<keyword evidence="8" id="KW-0732">Signal</keyword>
<dbReference type="SMART" id="SM00408">
    <property type="entry name" value="IGc2"/>
    <property type="match status" value="1"/>
</dbReference>
<keyword evidence="4" id="KW-0325">Glycoprotein</keyword>
<organism evidence="9 10">
    <name type="scientific">Paramuricea clavata</name>
    <name type="common">Red gorgonian</name>
    <name type="synonym">Violescent sea-whip</name>
    <dbReference type="NCBI Taxonomy" id="317549"/>
    <lineage>
        <taxon>Eukaryota</taxon>
        <taxon>Metazoa</taxon>
        <taxon>Cnidaria</taxon>
        <taxon>Anthozoa</taxon>
        <taxon>Octocorallia</taxon>
        <taxon>Malacalcyonacea</taxon>
        <taxon>Plexauridae</taxon>
        <taxon>Paramuricea</taxon>
    </lineage>
</organism>
<evidence type="ECO:0000313" key="10">
    <source>
        <dbReference type="Proteomes" id="UP001152795"/>
    </source>
</evidence>
<dbReference type="SUPFAM" id="SSF48726">
    <property type="entry name" value="Immunoglobulin"/>
    <property type="match status" value="1"/>
</dbReference>
<dbReference type="OrthoDB" id="5989357at2759"/>
<dbReference type="EMBL" id="CACRXK020000974">
    <property type="protein sequence ID" value="CAB3986177.1"/>
    <property type="molecule type" value="Genomic_DNA"/>
</dbReference>
<keyword evidence="5" id="KW-0393">Immunoglobulin domain</keyword>
<dbReference type="Pfam" id="PF13927">
    <property type="entry name" value="Ig_3"/>
    <property type="match status" value="1"/>
</dbReference>
<keyword evidence="2 7" id="KW-0472">Membrane</keyword>
<evidence type="ECO:0000256" key="8">
    <source>
        <dbReference type="SAM" id="SignalP"/>
    </source>
</evidence>
<evidence type="ECO:0000256" key="4">
    <source>
        <dbReference type="ARBA" id="ARBA00023180"/>
    </source>
</evidence>
<feature type="chain" id="PRO_5043972058" evidence="8">
    <location>
        <begin position="27"/>
        <end position="503"/>
    </location>
</feature>
<comment type="caution">
    <text evidence="9">The sequence shown here is derived from an EMBL/GenBank/DDBJ whole genome shotgun (WGS) entry which is preliminary data.</text>
</comment>
<feature type="signal peptide" evidence="8">
    <location>
        <begin position="1"/>
        <end position="26"/>
    </location>
</feature>
<accession>A0A6S7GEC6</accession>
<proteinExistence type="predicted"/>
<comment type="subcellular location">
    <subcellularLocation>
        <location evidence="1">Membrane</location>
        <topology evidence="1">Single-pass type I membrane protein</topology>
    </subcellularLocation>
</comment>